<accession>A0A6M4WV11</accession>
<evidence type="ECO:0000256" key="1">
    <source>
        <dbReference type="ARBA" id="ARBA00022527"/>
    </source>
</evidence>
<dbReference type="Pfam" id="PF13581">
    <property type="entry name" value="HATPase_c_2"/>
    <property type="match status" value="1"/>
</dbReference>
<dbReference type="Proteomes" id="UP000502665">
    <property type="component" value="Chromosome"/>
</dbReference>
<name>A0A6M4WV11_9ACTN</name>
<feature type="domain" description="MEDS" evidence="3">
    <location>
        <begin position="12"/>
        <end position="155"/>
    </location>
</feature>
<dbReference type="InterPro" id="IPR003594">
    <property type="entry name" value="HATPase_dom"/>
</dbReference>
<keyword evidence="4" id="KW-0418">Kinase</keyword>
<gene>
    <name evidence="4" type="ORF">G9272_07830</name>
</gene>
<evidence type="ECO:0000313" key="5">
    <source>
        <dbReference type="Proteomes" id="UP000502665"/>
    </source>
</evidence>
<evidence type="ECO:0000259" key="2">
    <source>
        <dbReference type="Pfam" id="PF13581"/>
    </source>
</evidence>
<dbReference type="RefSeq" id="WP_171395853.1">
    <property type="nucleotide sequence ID" value="NZ_CP049838.1"/>
</dbReference>
<dbReference type="InterPro" id="IPR036890">
    <property type="entry name" value="HATPase_C_sf"/>
</dbReference>
<dbReference type="AlphaFoldDB" id="A0A6M4WV11"/>
<dbReference type="InterPro" id="IPR047718">
    <property type="entry name" value="RsbA-like_anti_sig"/>
</dbReference>
<sequence length="309" mass="33503">MNTVATHEAFEHPALFYRTEQEYVEQTVSFVQEGLDLGEPVAVAVPGPNLELIRAGLGPDAQAVRLLDMTVAGRNPGRIIPGVLRAFADAHQRGRVRIIGEPIWAGRSAVEYPACAQHEALINAAFEGRAVTILCPYDEVRLDEEVLADARITHPTIVTRDKEGTSDVYDWRSVVVRYNEALVPAPDAAVFSFGADELYAARAFAVGEAERLGLAGQRLDDTELAVAELTTNSVVHGAGRGTLAVWAEAGQVVCEVRDAGRLSDPLAGRRPPERGQIGGRGLMLVHYVSDLVRLHTSDEGTTVRFYLGR</sequence>
<keyword evidence="5" id="KW-1185">Reference proteome</keyword>
<organism evidence="4 5">
    <name type="scientific">Streptomyces asoensis</name>
    <dbReference type="NCBI Taxonomy" id="249586"/>
    <lineage>
        <taxon>Bacteria</taxon>
        <taxon>Bacillati</taxon>
        <taxon>Actinomycetota</taxon>
        <taxon>Actinomycetes</taxon>
        <taxon>Kitasatosporales</taxon>
        <taxon>Streptomycetaceae</taxon>
        <taxon>Streptomyces</taxon>
    </lineage>
</organism>
<dbReference type="PANTHER" id="PTHR35526:SF3">
    <property type="entry name" value="ANTI-SIGMA-F FACTOR RSBW"/>
    <property type="match status" value="1"/>
</dbReference>
<protein>
    <submittedName>
        <fullName evidence="4">Sensor histidine kinase</fullName>
    </submittedName>
</protein>
<keyword evidence="1" id="KW-0723">Serine/threonine-protein kinase</keyword>
<dbReference type="SUPFAM" id="SSF55874">
    <property type="entry name" value="ATPase domain of HSP90 chaperone/DNA topoisomerase II/histidine kinase"/>
    <property type="match status" value="1"/>
</dbReference>
<dbReference type="CDD" id="cd16936">
    <property type="entry name" value="HATPase_RsbW-like"/>
    <property type="match status" value="1"/>
</dbReference>
<dbReference type="PANTHER" id="PTHR35526">
    <property type="entry name" value="ANTI-SIGMA-F FACTOR RSBW-RELATED"/>
    <property type="match status" value="1"/>
</dbReference>
<keyword evidence="4" id="KW-0808">Transferase</keyword>
<proteinExistence type="predicted"/>
<evidence type="ECO:0000313" key="4">
    <source>
        <dbReference type="EMBL" id="QJT00203.1"/>
    </source>
</evidence>
<dbReference type="GO" id="GO:0004674">
    <property type="term" value="F:protein serine/threonine kinase activity"/>
    <property type="evidence" value="ECO:0007669"/>
    <property type="project" value="UniProtKB-KW"/>
</dbReference>
<evidence type="ECO:0000259" key="3">
    <source>
        <dbReference type="Pfam" id="PF14417"/>
    </source>
</evidence>
<dbReference type="InterPro" id="IPR050267">
    <property type="entry name" value="Anti-sigma-factor_SerPK"/>
</dbReference>
<dbReference type="InterPro" id="IPR025847">
    <property type="entry name" value="MEDS_domain"/>
</dbReference>
<dbReference type="Pfam" id="PF14417">
    <property type="entry name" value="MEDS"/>
    <property type="match status" value="1"/>
</dbReference>
<dbReference type="NCBIfam" id="NF041045">
    <property type="entry name" value="RsbA_anti_sig"/>
    <property type="match status" value="1"/>
</dbReference>
<feature type="domain" description="Histidine kinase/HSP90-like ATPase" evidence="2">
    <location>
        <begin position="196"/>
        <end position="305"/>
    </location>
</feature>
<dbReference type="Gene3D" id="3.30.565.10">
    <property type="entry name" value="Histidine kinase-like ATPase, C-terminal domain"/>
    <property type="match status" value="1"/>
</dbReference>
<reference evidence="4" key="1">
    <citation type="submission" date="2020-03" db="EMBL/GenBank/DDBJ databases">
        <title>Molecular networking-based the target discovery of potent antiproliferative macrolactams: 5/6/7/16 polycyclic ansamycins and glycosylated trienomycin from Streptomyces cacaoi subsp. asoensis.</title>
        <authorList>
            <person name="Liu L.-L."/>
        </authorList>
    </citation>
    <scope>NUCLEOTIDE SEQUENCE [LARGE SCALE GENOMIC DNA]</scope>
    <source>
        <strain evidence="4">H2S5</strain>
    </source>
</reference>
<dbReference type="EMBL" id="CP049838">
    <property type="protein sequence ID" value="QJT00203.1"/>
    <property type="molecule type" value="Genomic_DNA"/>
</dbReference>